<dbReference type="GO" id="GO:0005743">
    <property type="term" value="C:mitochondrial inner membrane"/>
    <property type="evidence" value="ECO:0007669"/>
    <property type="project" value="UniProtKB-SubCell"/>
</dbReference>
<feature type="compositionally biased region" description="Low complexity" evidence="6">
    <location>
        <begin position="72"/>
        <end position="93"/>
    </location>
</feature>
<dbReference type="NCBIfam" id="NF003465">
    <property type="entry name" value="PRK05089.1"/>
    <property type="match status" value="1"/>
</dbReference>
<proteinExistence type="inferred from homology"/>
<evidence type="ECO:0000256" key="7">
    <source>
        <dbReference type="SAM" id="Phobius"/>
    </source>
</evidence>
<dbReference type="InterPro" id="IPR023471">
    <property type="entry name" value="CtaG/Cox11_dom_sf"/>
</dbReference>
<protein>
    <submittedName>
        <fullName evidence="8">Unnamed protein product</fullName>
    </submittedName>
</protein>
<evidence type="ECO:0000313" key="9">
    <source>
        <dbReference type="Proteomes" id="UP001165063"/>
    </source>
</evidence>
<dbReference type="AlphaFoldDB" id="A0A9W7DG38"/>
<accession>A0A9W7DG38</accession>
<keyword evidence="5 7" id="KW-0472">Membrane</keyword>
<dbReference type="FunFam" id="2.60.370.10:FF:000001">
    <property type="entry name" value="COX11 cytochrome c oxidase assembly homolog"/>
    <property type="match status" value="1"/>
</dbReference>
<comment type="function">
    <text evidence="1">Exerts its effect at some terminal stage of cytochrome c oxidase synthesis, probably by being involved in the insertion of the copper B into subunit I.</text>
</comment>
<evidence type="ECO:0000256" key="1">
    <source>
        <dbReference type="ARBA" id="ARBA00004007"/>
    </source>
</evidence>
<reference evidence="8" key="1">
    <citation type="submission" date="2023-04" db="EMBL/GenBank/DDBJ databases">
        <title>Ambrosiozyma monospora NBRC 1965.</title>
        <authorList>
            <person name="Ichikawa N."/>
            <person name="Sato H."/>
            <person name="Tonouchi N."/>
        </authorList>
    </citation>
    <scope>NUCLEOTIDE SEQUENCE</scope>
    <source>
        <strain evidence="8">NBRC 1965</strain>
    </source>
</reference>
<dbReference type="PANTHER" id="PTHR21320:SF3">
    <property type="entry name" value="CYTOCHROME C OXIDASE ASSEMBLY PROTEIN COX11, MITOCHONDRIAL-RELATED"/>
    <property type="match status" value="1"/>
</dbReference>
<comment type="caution">
    <text evidence="8">The sequence shown here is derived from an EMBL/GenBank/DDBJ whole genome shotgun (WGS) entry which is preliminary data.</text>
</comment>
<evidence type="ECO:0000256" key="4">
    <source>
        <dbReference type="ARBA" id="ARBA00022989"/>
    </source>
</evidence>
<evidence type="ECO:0000256" key="2">
    <source>
        <dbReference type="ARBA" id="ARBA00004243"/>
    </source>
</evidence>
<dbReference type="Proteomes" id="UP001165063">
    <property type="component" value="Unassembled WGS sequence"/>
</dbReference>
<keyword evidence="4 7" id="KW-1133">Transmembrane helix</keyword>
<dbReference type="PANTHER" id="PTHR21320">
    <property type="entry name" value="CYTOCHROME C OXIDASE ASSEMBLY PROTEIN COX11-RELATED"/>
    <property type="match status" value="1"/>
</dbReference>
<organism evidence="8 9">
    <name type="scientific">Ambrosiozyma monospora</name>
    <name type="common">Yeast</name>
    <name type="synonym">Endomycopsis monosporus</name>
    <dbReference type="NCBI Taxonomy" id="43982"/>
    <lineage>
        <taxon>Eukaryota</taxon>
        <taxon>Fungi</taxon>
        <taxon>Dikarya</taxon>
        <taxon>Ascomycota</taxon>
        <taxon>Saccharomycotina</taxon>
        <taxon>Pichiomycetes</taxon>
        <taxon>Pichiales</taxon>
        <taxon>Pichiaceae</taxon>
        <taxon>Ambrosiozyma</taxon>
    </lineage>
</organism>
<dbReference type="Pfam" id="PF04442">
    <property type="entry name" value="CtaG_Cox11"/>
    <property type="match status" value="1"/>
</dbReference>
<keyword evidence="3 7" id="KW-0812">Transmembrane</keyword>
<evidence type="ECO:0000256" key="5">
    <source>
        <dbReference type="ARBA" id="ARBA00023136"/>
    </source>
</evidence>
<dbReference type="GO" id="GO:0005507">
    <property type="term" value="F:copper ion binding"/>
    <property type="evidence" value="ECO:0007669"/>
    <property type="project" value="InterPro"/>
</dbReference>
<feature type="transmembrane region" description="Helical" evidence="7">
    <location>
        <begin position="126"/>
        <end position="145"/>
    </location>
</feature>
<evidence type="ECO:0000313" key="8">
    <source>
        <dbReference type="EMBL" id="GMG26112.1"/>
    </source>
</evidence>
<dbReference type="SUPFAM" id="SSF110111">
    <property type="entry name" value="Ctag/Cox11"/>
    <property type="match status" value="1"/>
</dbReference>
<keyword evidence="9" id="KW-1185">Reference proteome</keyword>
<evidence type="ECO:0000256" key="6">
    <source>
        <dbReference type="SAM" id="MobiDB-lite"/>
    </source>
</evidence>
<gene>
    <name evidence="8" type="ORF">Amon01_000321800</name>
</gene>
<dbReference type="GO" id="GO:0005759">
    <property type="term" value="C:mitochondrial matrix"/>
    <property type="evidence" value="ECO:0007669"/>
    <property type="project" value="UniProtKB-ARBA"/>
</dbReference>
<comment type="subcellular location">
    <subcellularLocation>
        <location evidence="2">Mitochondrion inner membrane</location>
        <topology evidence="2">Single-pass membrane protein</topology>
        <orientation evidence="2">Intermembrane side</orientation>
    </subcellularLocation>
</comment>
<feature type="region of interest" description="Disordered" evidence="6">
    <location>
        <begin position="58"/>
        <end position="101"/>
    </location>
</feature>
<dbReference type="OrthoDB" id="1704689at2759"/>
<dbReference type="EMBL" id="BSXU01001319">
    <property type="protein sequence ID" value="GMG26112.1"/>
    <property type="molecule type" value="Genomic_DNA"/>
</dbReference>
<evidence type="ECO:0000256" key="3">
    <source>
        <dbReference type="ARBA" id="ARBA00022692"/>
    </source>
</evidence>
<sequence>MISLLVKPSTQTTTLRCLSVTKNLSRQLSNFRNNTTRINEIVSKFNKPLLQQQSFFSTSPVNFTTPPPPQPQQSSQNGSSKNEKQPQQQTTTTKSGKPLQKMTREEYRILRDYYHSQKDKEKKKSALYYSISLTMVFFALAYASVPVYRLVCQKTGWAGTPQTDLSKITKDKLVPVDTDKRIRISFTAETSRLLPWKFVPEQREVYVVPGESALAFYRAKNNSDKDITGMATYSVTPDHVAPYFNKIQCFCFEEQRLNAGEEIDMPLFFFIDPEFANDPSMRNIDDVVLHYTFFRATHDAEYEQIMASQPNAQQSGFIEIEKDENGAIKEVVHDESKDN</sequence>
<dbReference type="InterPro" id="IPR007533">
    <property type="entry name" value="Cyt_c_oxidase_assmbl_CtaG"/>
</dbReference>
<dbReference type="HAMAP" id="MF_00155">
    <property type="entry name" value="CtaG"/>
    <property type="match status" value="1"/>
</dbReference>
<name>A0A9W7DG38_AMBMO</name>
<dbReference type="Gene3D" id="2.60.370.10">
    <property type="entry name" value="Ctag/Cox11"/>
    <property type="match status" value="1"/>
</dbReference>